<evidence type="ECO:0000313" key="3">
    <source>
        <dbReference type="Proteomes" id="UP000236655"/>
    </source>
</evidence>
<dbReference type="AlphaFoldDB" id="A0A2I7N9I3"/>
<dbReference type="PANTHER" id="PTHR43752:SF2">
    <property type="entry name" value="BNR_ASP-BOX REPEAT FAMILY PROTEIN"/>
    <property type="match status" value="1"/>
</dbReference>
<feature type="domain" description="Sialidase" evidence="1">
    <location>
        <begin position="79"/>
        <end position="353"/>
    </location>
</feature>
<organism evidence="2 3">
    <name type="scientific">Aquella oligotrophica</name>
    <dbReference type="NCBI Taxonomy" id="2067065"/>
    <lineage>
        <taxon>Bacteria</taxon>
        <taxon>Pseudomonadati</taxon>
        <taxon>Pseudomonadota</taxon>
        <taxon>Betaproteobacteria</taxon>
        <taxon>Neisseriales</taxon>
        <taxon>Neisseriaceae</taxon>
        <taxon>Aquella</taxon>
    </lineage>
</organism>
<dbReference type="KEGG" id="nba:CUN60_12655"/>
<accession>A0A2I7N9I3</accession>
<dbReference type="Proteomes" id="UP000236655">
    <property type="component" value="Chromosome"/>
</dbReference>
<gene>
    <name evidence="2" type="ORF">CUN60_12655</name>
</gene>
<dbReference type="EMBL" id="CP024847">
    <property type="protein sequence ID" value="AUR53103.1"/>
    <property type="molecule type" value="Genomic_DNA"/>
</dbReference>
<dbReference type="PANTHER" id="PTHR43752">
    <property type="entry name" value="BNR/ASP-BOX REPEAT FAMILY PROTEIN"/>
    <property type="match status" value="1"/>
</dbReference>
<dbReference type="SUPFAM" id="SSF50939">
    <property type="entry name" value="Sialidases"/>
    <property type="match status" value="1"/>
</dbReference>
<reference evidence="3" key="1">
    <citation type="submission" date="2017-11" db="EMBL/GenBank/DDBJ databases">
        <authorList>
            <person name="Chan K.G."/>
            <person name="Lee L.S."/>
        </authorList>
    </citation>
    <scope>NUCLEOTIDE SEQUENCE [LARGE SCALE GENOMIC DNA]</scope>
    <source>
        <strain evidence="3">DSM 100970</strain>
    </source>
</reference>
<dbReference type="CDD" id="cd15482">
    <property type="entry name" value="Sialidase_non-viral"/>
    <property type="match status" value="1"/>
</dbReference>
<protein>
    <recommendedName>
        <fullName evidence="1">Sialidase domain-containing protein</fullName>
    </recommendedName>
</protein>
<dbReference type="RefSeq" id="WP_102952389.1">
    <property type="nucleotide sequence ID" value="NZ_CP024847.1"/>
</dbReference>
<proteinExistence type="predicted"/>
<evidence type="ECO:0000313" key="2">
    <source>
        <dbReference type="EMBL" id="AUR53103.1"/>
    </source>
</evidence>
<keyword evidence="3" id="KW-1185">Reference proteome</keyword>
<dbReference type="Pfam" id="PF13088">
    <property type="entry name" value="BNR_2"/>
    <property type="match status" value="1"/>
</dbReference>
<dbReference type="Gene3D" id="2.120.10.10">
    <property type="match status" value="1"/>
</dbReference>
<dbReference type="InterPro" id="IPR036278">
    <property type="entry name" value="Sialidase_sf"/>
</dbReference>
<evidence type="ECO:0000259" key="1">
    <source>
        <dbReference type="Pfam" id="PF13088"/>
    </source>
</evidence>
<dbReference type="OrthoDB" id="41724at2"/>
<dbReference type="InterPro" id="IPR011040">
    <property type="entry name" value="Sialidase"/>
</dbReference>
<sequence>MKNKFGKVVGIIALFLVGFLLYQKRQHDMIAKPRFIIESTSPVRSMSSRALLFESAIIPQPLYLPAAHSSSFTMLANDDLLAFWFAGTKEGQPDVKIWHSTYHNGKWDMATSLVDPQMIAKANHRYVIKVGNPVIYRAANGVLHLFVVSVSIGGWSGSALNHLQSQDNGLHWTSPERIVISPFFNISTLVRTSAIGLSDGGFYLPVYHEFIRKYPELLRFDADGNFIQQIRITNKNKMLQPSLVPVGSLNAWTFFRNSANDSESRILYTSQTTDGGMHWSDPEPTNLTNPDASIAAVSLNDGRMLMVYNDISRAHLWLAISYNGTEWHPVYQLEDKPGEEFSYPSIQVNGNLIDILYTNNRQNIKHVRFNRNWLNEEINHAKH</sequence>
<name>A0A2I7N9I3_9NEIS</name>